<organism evidence="1 2">
    <name type="scientific">Persea americana</name>
    <name type="common">Avocado</name>
    <dbReference type="NCBI Taxonomy" id="3435"/>
    <lineage>
        <taxon>Eukaryota</taxon>
        <taxon>Viridiplantae</taxon>
        <taxon>Streptophyta</taxon>
        <taxon>Embryophyta</taxon>
        <taxon>Tracheophyta</taxon>
        <taxon>Spermatophyta</taxon>
        <taxon>Magnoliopsida</taxon>
        <taxon>Magnoliidae</taxon>
        <taxon>Laurales</taxon>
        <taxon>Lauraceae</taxon>
        <taxon>Persea</taxon>
    </lineage>
</organism>
<dbReference type="EMBL" id="CM056815">
    <property type="protein sequence ID" value="KAJ8630471.1"/>
    <property type="molecule type" value="Genomic_DNA"/>
</dbReference>
<protein>
    <submittedName>
        <fullName evidence="1">Uncharacterized protein</fullName>
    </submittedName>
</protein>
<comment type="caution">
    <text evidence="1">The sequence shown here is derived from an EMBL/GenBank/DDBJ whole genome shotgun (WGS) entry which is preliminary data.</text>
</comment>
<name>A0ACC2LB88_PERAE</name>
<reference evidence="1 2" key="1">
    <citation type="journal article" date="2022" name="Hortic Res">
        <title>A haplotype resolved chromosomal level avocado genome allows analysis of novel avocado genes.</title>
        <authorList>
            <person name="Nath O."/>
            <person name="Fletcher S.J."/>
            <person name="Hayward A."/>
            <person name="Shaw L.M."/>
            <person name="Masouleh A.K."/>
            <person name="Furtado A."/>
            <person name="Henry R.J."/>
            <person name="Mitter N."/>
        </authorList>
    </citation>
    <scope>NUCLEOTIDE SEQUENCE [LARGE SCALE GENOMIC DNA]</scope>
    <source>
        <strain evidence="2">cv. Hass</strain>
    </source>
</reference>
<evidence type="ECO:0000313" key="1">
    <source>
        <dbReference type="EMBL" id="KAJ8630471.1"/>
    </source>
</evidence>
<proteinExistence type="predicted"/>
<accession>A0ACC2LB88</accession>
<sequence length="116" mass="13589">MEVKFGSGSVDYSLGLFLLRVMIVMRSPTLRMMDMFMGTKKLDVRNGANTRRGWRLRTCCYEVLMMELGDEEDDAENGRWWLGFQRAEFWVWFSWLEWAVGEGLMDSVLGLGDRLM</sequence>
<gene>
    <name evidence="1" type="ORF">MRB53_023794</name>
</gene>
<evidence type="ECO:0000313" key="2">
    <source>
        <dbReference type="Proteomes" id="UP001234297"/>
    </source>
</evidence>
<keyword evidence="2" id="KW-1185">Reference proteome</keyword>
<dbReference type="Proteomes" id="UP001234297">
    <property type="component" value="Chromosome 7"/>
</dbReference>